<dbReference type="EMBL" id="CACRXK020019056">
    <property type="protein sequence ID" value="CAB4033222.1"/>
    <property type="molecule type" value="Genomic_DNA"/>
</dbReference>
<sequence length="89" mass="10539">MPQPNEWLNHFETLHSEHHLNKEQNEIIDCLKNYEKIKDNLTELDGIITEEELRKAAKNLKPKKAAYNDKIRNEMIISSIETLSKCFMK</sequence>
<proteinExistence type="predicted"/>
<protein>
    <submittedName>
        <fullName evidence="1">Uncharacterized protein</fullName>
    </submittedName>
</protein>
<name>A0A6S7L4V8_PARCT</name>
<evidence type="ECO:0000313" key="2">
    <source>
        <dbReference type="Proteomes" id="UP001152795"/>
    </source>
</evidence>
<comment type="caution">
    <text evidence="1">The sequence shown here is derived from an EMBL/GenBank/DDBJ whole genome shotgun (WGS) entry which is preliminary data.</text>
</comment>
<accession>A0A6S7L4V8</accession>
<evidence type="ECO:0000313" key="1">
    <source>
        <dbReference type="EMBL" id="CAB4033222.1"/>
    </source>
</evidence>
<dbReference type="Proteomes" id="UP001152795">
    <property type="component" value="Unassembled WGS sequence"/>
</dbReference>
<reference evidence="1" key="1">
    <citation type="submission" date="2020-04" db="EMBL/GenBank/DDBJ databases">
        <authorList>
            <person name="Alioto T."/>
            <person name="Alioto T."/>
            <person name="Gomez Garrido J."/>
        </authorList>
    </citation>
    <scope>NUCLEOTIDE SEQUENCE</scope>
    <source>
        <strain evidence="1">A484AB</strain>
    </source>
</reference>
<gene>
    <name evidence="1" type="ORF">PACLA_8A086173</name>
</gene>
<organism evidence="1 2">
    <name type="scientific">Paramuricea clavata</name>
    <name type="common">Red gorgonian</name>
    <name type="synonym">Violescent sea-whip</name>
    <dbReference type="NCBI Taxonomy" id="317549"/>
    <lineage>
        <taxon>Eukaryota</taxon>
        <taxon>Metazoa</taxon>
        <taxon>Cnidaria</taxon>
        <taxon>Anthozoa</taxon>
        <taxon>Octocorallia</taxon>
        <taxon>Malacalcyonacea</taxon>
        <taxon>Plexauridae</taxon>
        <taxon>Paramuricea</taxon>
    </lineage>
</organism>
<dbReference type="AlphaFoldDB" id="A0A6S7L4V8"/>
<keyword evidence="2" id="KW-1185">Reference proteome</keyword>
<dbReference type="OrthoDB" id="410381at2759"/>
<feature type="non-terminal residue" evidence="1">
    <location>
        <position position="89"/>
    </location>
</feature>